<evidence type="ECO:0000256" key="5">
    <source>
        <dbReference type="ARBA" id="ARBA00022989"/>
    </source>
</evidence>
<dbReference type="PRINTS" id="PR00177">
    <property type="entry name" value="NMDARECEPTOR"/>
</dbReference>
<keyword evidence="13" id="KW-0407">Ion channel</keyword>
<evidence type="ECO:0000259" key="16">
    <source>
        <dbReference type="SMART" id="SM00079"/>
    </source>
</evidence>
<dbReference type="InterPro" id="IPR001508">
    <property type="entry name" value="Iono_Glu_rcpt_met"/>
</dbReference>
<reference evidence="18 19" key="1">
    <citation type="submission" date="2022-05" db="EMBL/GenBank/DDBJ databases">
        <authorList>
            <consortium name="Genoscope - CEA"/>
            <person name="William W."/>
        </authorList>
    </citation>
    <scope>NUCLEOTIDE SEQUENCE [LARGE SCALE GENOMIC DNA]</scope>
</reference>
<evidence type="ECO:0000256" key="10">
    <source>
        <dbReference type="ARBA" id="ARBA00023180"/>
    </source>
</evidence>
<evidence type="ECO:0000259" key="17">
    <source>
        <dbReference type="SMART" id="SM00918"/>
    </source>
</evidence>
<feature type="transmembrane region" description="Helical" evidence="15">
    <location>
        <begin position="493"/>
        <end position="511"/>
    </location>
</feature>
<dbReference type="Pfam" id="PF10613">
    <property type="entry name" value="Lig_chan-Glu_bd"/>
    <property type="match status" value="1"/>
</dbReference>
<evidence type="ECO:0000256" key="7">
    <source>
        <dbReference type="ARBA" id="ARBA00023065"/>
    </source>
</evidence>
<organism evidence="18 19">
    <name type="scientific">Porites evermanni</name>
    <dbReference type="NCBI Taxonomy" id="104178"/>
    <lineage>
        <taxon>Eukaryota</taxon>
        <taxon>Metazoa</taxon>
        <taxon>Cnidaria</taxon>
        <taxon>Anthozoa</taxon>
        <taxon>Hexacorallia</taxon>
        <taxon>Scleractinia</taxon>
        <taxon>Fungiina</taxon>
        <taxon>Poritidae</taxon>
        <taxon>Porites</taxon>
    </lineage>
</organism>
<keyword evidence="19" id="KW-1185">Reference proteome</keyword>
<evidence type="ECO:0000313" key="18">
    <source>
        <dbReference type="EMBL" id="CAH3015262.1"/>
    </source>
</evidence>
<dbReference type="Gene3D" id="1.10.287.70">
    <property type="match status" value="1"/>
</dbReference>
<name>A0ABN8LDW1_9CNID</name>
<dbReference type="Gene3D" id="3.40.190.10">
    <property type="entry name" value="Periplasmic binding protein-like II"/>
    <property type="match status" value="2"/>
</dbReference>
<evidence type="ECO:0000256" key="6">
    <source>
        <dbReference type="ARBA" id="ARBA00023018"/>
    </source>
</evidence>
<keyword evidence="6" id="KW-0770">Synapse</keyword>
<dbReference type="SMART" id="SM00918">
    <property type="entry name" value="Lig_chan-Glu_bd"/>
    <property type="match status" value="1"/>
</dbReference>
<gene>
    <name evidence="18" type="ORF">PEVE_00014580</name>
</gene>
<protein>
    <submittedName>
        <fullName evidence="18">Uncharacterized protein</fullName>
    </submittedName>
</protein>
<keyword evidence="12" id="KW-1071">Ligand-gated ion channel</keyword>
<evidence type="ECO:0000256" key="8">
    <source>
        <dbReference type="ARBA" id="ARBA00023136"/>
    </source>
</evidence>
<comment type="subcellular location">
    <subcellularLocation>
        <location evidence="1">Cell membrane</location>
        <topology evidence="1">Multi-pass membrane protein</topology>
    </subcellularLocation>
    <subcellularLocation>
        <location evidence="14">Postsynaptic cell membrane</location>
    </subcellularLocation>
</comment>
<feature type="non-terminal residue" evidence="18">
    <location>
        <position position="1"/>
    </location>
</feature>
<keyword evidence="8 15" id="KW-0472">Membrane</keyword>
<keyword evidence="7" id="KW-0406">Ion transport</keyword>
<dbReference type="SUPFAM" id="SSF53822">
    <property type="entry name" value="Periplasmic binding protein-like I"/>
    <property type="match status" value="1"/>
</dbReference>
<evidence type="ECO:0000256" key="9">
    <source>
        <dbReference type="ARBA" id="ARBA00023170"/>
    </source>
</evidence>
<comment type="caution">
    <text evidence="18">The sequence shown here is derived from an EMBL/GenBank/DDBJ whole genome shotgun (WGS) entry which is preliminary data.</text>
</comment>
<evidence type="ECO:0000313" key="19">
    <source>
        <dbReference type="Proteomes" id="UP001159427"/>
    </source>
</evidence>
<dbReference type="Gene3D" id="3.40.50.2300">
    <property type="match status" value="2"/>
</dbReference>
<dbReference type="SUPFAM" id="SSF53850">
    <property type="entry name" value="Periplasmic binding protein-like II"/>
    <property type="match status" value="1"/>
</dbReference>
<keyword evidence="2" id="KW-0813">Transport</keyword>
<dbReference type="PANTHER" id="PTHR18966">
    <property type="entry name" value="IONOTROPIC GLUTAMATE RECEPTOR"/>
    <property type="match status" value="1"/>
</dbReference>
<keyword evidence="4 15" id="KW-0812">Transmembrane</keyword>
<evidence type="ECO:0000256" key="12">
    <source>
        <dbReference type="ARBA" id="ARBA00023286"/>
    </source>
</evidence>
<dbReference type="InterPro" id="IPR001828">
    <property type="entry name" value="ANF_lig-bd_rcpt"/>
</dbReference>
<dbReference type="InterPro" id="IPR001320">
    <property type="entry name" value="Iontro_rcpt_C"/>
</dbReference>
<dbReference type="Pfam" id="PF00060">
    <property type="entry name" value="Lig_chan"/>
    <property type="match status" value="1"/>
</dbReference>
<dbReference type="SMART" id="SM00079">
    <property type="entry name" value="PBPe"/>
    <property type="match status" value="1"/>
</dbReference>
<evidence type="ECO:0000256" key="3">
    <source>
        <dbReference type="ARBA" id="ARBA00022475"/>
    </source>
</evidence>
<evidence type="ECO:0000256" key="2">
    <source>
        <dbReference type="ARBA" id="ARBA00022448"/>
    </source>
</evidence>
<dbReference type="InterPro" id="IPR028082">
    <property type="entry name" value="Peripla_BP_I"/>
</dbReference>
<accession>A0ABN8LDW1</accession>
<feature type="domain" description="Ionotropic glutamate receptor C-terminal" evidence="16">
    <location>
        <begin position="367"/>
        <end position="725"/>
    </location>
</feature>
<dbReference type="InterPro" id="IPR019594">
    <property type="entry name" value="Glu/Gly-bd"/>
</dbReference>
<keyword evidence="5 15" id="KW-1133">Transmembrane helix</keyword>
<evidence type="ECO:0000256" key="14">
    <source>
        <dbReference type="ARBA" id="ARBA00034100"/>
    </source>
</evidence>
<keyword evidence="11" id="KW-0628">Postsynaptic cell membrane</keyword>
<evidence type="ECO:0000256" key="11">
    <source>
        <dbReference type="ARBA" id="ARBA00023257"/>
    </source>
</evidence>
<keyword evidence="10" id="KW-0325">Glycoprotein</keyword>
<feature type="transmembrane region" description="Helical" evidence="15">
    <location>
        <begin position="748"/>
        <end position="771"/>
    </location>
</feature>
<evidence type="ECO:0000256" key="4">
    <source>
        <dbReference type="ARBA" id="ARBA00022692"/>
    </source>
</evidence>
<keyword evidence="9" id="KW-0675">Receptor</keyword>
<evidence type="ECO:0000256" key="1">
    <source>
        <dbReference type="ARBA" id="ARBA00004651"/>
    </source>
</evidence>
<feature type="domain" description="Ionotropic glutamate receptor L-glutamate and glycine-binding" evidence="17">
    <location>
        <begin position="375"/>
        <end position="436"/>
    </location>
</feature>
<sequence length="774" mass="86970">LLFAVTIHEHSIEKKVIDLAANDSSAFKNVSVLLKRVSHNDNITLLNQASVFVQEDVIALIEGNHINKSDTCALSAVTGIPVISLSRDTRPIDECTKSVQMHPGYKTFAHATLDILNTFQWEKIALLYDADGLLEAGYFYFISQGSELTVTFVPIPEKQKVKDKTKLIATAMNQIEKLELDVILLYTKKENVELFLKQKRCENMKGYKWILRGQVPGNLSSRPVHVVLTFKLPYNEKLAPKELLSTNYSQKELAAIAHDAMQVIKQTQKIESCLSINCSAVTSKDRETLFSCMTKVTFDGVTGPVRFSQDGKRAGAQLEILNLRNGSFRKVGSWNSSEKAVMFENIHPNMYDAEKFTGSTLEGKILRVVVSEDEPFVMLKRQEDGLVAYEGYCIDLLNELAKTLHFTYNIKPPPDGFFGVETINGSWNGMIGELLNKRADISGALTITEGREKVVDFAVPFMYFTEDMLLKKTSFNNGSIDFLKFLNPFHSDVWFASLATLVVISVSNFVINYLSPYGYKGANGRGTSEEFSFFNSVWFALACMLQQGSENQPRSLSGRILTGCYWFCILVWVSTYTANLAAFLTVKNAVAPINNLDDVIASSYQVTTLDSGSIYEFFKTSKYQTHRQIWHRIQAGKSFVRNVNEAVQLIREKDDRVFIYDGPVIRHIANKPPCDLTTVPGLTNVRGISLAFQANDPYVTDFTLAILRFQENGFLGNLERKWWESSSGCPKEQDTVLSRKRIDLTSMAGVYVVLGIGLVVAYLVLIAEIIWKRK</sequence>
<proteinExistence type="predicted"/>
<dbReference type="EMBL" id="CALNXI010000021">
    <property type="protein sequence ID" value="CAH3015262.1"/>
    <property type="molecule type" value="Genomic_DNA"/>
</dbReference>
<evidence type="ECO:0000256" key="15">
    <source>
        <dbReference type="SAM" id="Phobius"/>
    </source>
</evidence>
<dbReference type="Pfam" id="PF01094">
    <property type="entry name" value="ANF_receptor"/>
    <property type="match status" value="1"/>
</dbReference>
<dbReference type="Proteomes" id="UP001159427">
    <property type="component" value="Unassembled WGS sequence"/>
</dbReference>
<feature type="transmembrane region" description="Helical" evidence="15">
    <location>
        <begin position="560"/>
        <end position="586"/>
    </location>
</feature>
<keyword evidence="3" id="KW-1003">Cell membrane</keyword>
<evidence type="ECO:0000256" key="13">
    <source>
        <dbReference type="ARBA" id="ARBA00023303"/>
    </source>
</evidence>
<dbReference type="InterPro" id="IPR015683">
    <property type="entry name" value="Ionotropic_Glu_rcpt"/>
</dbReference>